<sequence length="438" mass="45678">MLEVSEAGAIETARRIAKGESSALAECEAAIARIEERDPPINAVVVRDFDRAREAARAADAALAAGETKPLLGVPMTVKESNDVAGLPTTWGLEAHAGYIPDADGPPIARLKNAGVVILGKTNVPPMLADWQANNPVYGRTNNPHDLERVPGGSSGGAAAALAAGMVPLEFGSDIGGSIRVPAHYCGVYGHKPSYGAITLEGHGFPGTDGADLPLAVVGPLARNCADIALALDIVSDIALPRPRKQALSECRLLVVTDAAFAVEDAIAAAVENRAAACERAGATVDRRSDLLPDLGALHAQYVGMLLTVLAVRDPSMGVDMPKLPAWFDMLDAQARCRRQWRALFEDYDAVLAPVAGTTAFPHDPKGMDGRMLTIGGEEVPFGAQFGWIGIATYPGLPAISAPIGEDAAGLPIGLQIIGGYHQDHQVIELAKLIGELG</sequence>
<dbReference type="InterPro" id="IPR023631">
    <property type="entry name" value="Amidase_dom"/>
</dbReference>
<comment type="caution">
    <text evidence="2">The sequence shown here is derived from an EMBL/GenBank/DDBJ whole genome shotgun (WGS) entry which is preliminary data.</text>
</comment>
<proteinExistence type="predicted"/>
<gene>
    <name evidence="2" type="ORF">H6P80_04115</name>
</gene>
<dbReference type="GO" id="GO:0012505">
    <property type="term" value="C:endomembrane system"/>
    <property type="evidence" value="ECO:0007669"/>
    <property type="project" value="TreeGrafter"/>
</dbReference>
<evidence type="ECO:0000313" key="3">
    <source>
        <dbReference type="Proteomes" id="UP000564378"/>
    </source>
</evidence>
<keyword evidence="3" id="KW-1185">Reference proteome</keyword>
<dbReference type="Pfam" id="PF01425">
    <property type="entry name" value="Amidase"/>
    <property type="match status" value="2"/>
</dbReference>
<evidence type="ECO:0000259" key="1">
    <source>
        <dbReference type="Pfam" id="PF01425"/>
    </source>
</evidence>
<dbReference type="SUPFAM" id="SSF75304">
    <property type="entry name" value="Amidase signature (AS) enzymes"/>
    <property type="match status" value="1"/>
</dbReference>
<dbReference type="Proteomes" id="UP000564378">
    <property type="component" value="Unassembled WGS sequence"/>
</dbReference>
<dbReference type="AlphaFoldDB" id="A0A842HSH9"/>
<dbReference type="InterPro" id="IPR052739">
    <property type="entry name" value="FAAH2"/>
</dbReference>
<feature type="domain" description="Amidase" evidence="1">
    <location>
        <begin position="333"/>
        <end position="427"/>
    </location>
</feature>
<dbReference type="RefSeq" id="WP_185800052.1">
    <property type="nucleotide sequence ID" value="NZ_JACJVJ010000001.1"/>
</dbReference>
<accession>A0A842HSH9</accession>
<protein>
    <submittedName>
        <fullName evidence="2">Amidase</fullName>
    </submittedName>
</protein>
<feature type="domain" description="Amidase" evidence="1">
    <location>
        <begin position="28"/>
        <end position="287"/>
    </location>
</feature>
<evidence type="ECO:0000313" key="2">
    <source>
        <dbReference type="EMBL" id="MBC2776798.1"/>
    </source>
</evidence>
<dbReference type="InterPro" id="IPR036928">
    <property type="entry name" value="AS_sf"/>
</dbReference>
<dbReference type="PANTHER" id="PTHR43372">
    <property type="entry name" value="FATTY-ACID AMIDE HYDROLASE"/>
    <property type="match status" value="1"/>
</dbReference>
<organism evidence="2 3">
    <name type="scientific">Parasphingopyxis marina</name>
    <dbReference type="NCBI Taxonomy" id="2761622"/>
    <lineage>
        <taxon>Bacteria</taxon>
        <taxon>Pseudomonadati</taxon>
        <taxon>Pseudomonadota</taxon>
        <taxon>Alphaproteobacteria</taxon>
        <taxon>Sphingomonadales</taxon>
        <taxon>Sphingomonadaceae</taxon>
        <taxon>Parasphingopyxis</taxon>
    </lineage>
</organism>
<name>A0A842HSH9_9SPHN</name>
<dbReference type="PANTHER" id="PTHR43372:SF4">
    <property type="entry name" value="FATTY-ACID AMIDE HYDROLASE 2"/>
    <property type="match status" value="1"/>
</dbReference>
<dbReference type="Gene3D" id="3.90.1300.10">
    <property type="entry name" value="Amidase signature (AS) domain"/>
    <property type="match status" value="1"/>
</dbReference>
<dbReference type="EMBL" id="JACJVJ010000001">
    <property type="protein sequence ID" value="MBC2776798.1"/>
    <property type="molecule type" value="Genomic_DNA"/>
</dbReference>
<reference evidence="2 3" key="1">
    <citation type="submission" date="2020-08" db="EMBL/GenBank/DDBJ databases">
        <title>Draft genome sequence of Parasphingopyxis sp. GrpM-11.</title>
        <authorList>
            <person name="Oh J."/>
            <person name="Roh D.-H."/>
        </authorList>
    </citation>
    <scope>NUCLEOTIDE SEQUENCE [LARGE SCALE GENOMIC DNA]</scope>
    <source>
        <strain evidence="2 3">GrpM-11</strain>
    </source>
</reference>